<keyword evidence="1" id="KW-0812">Transmembrane</keyword>
<feature type="transmembrane region" description="Helical" evidence="1">
    <location>
        <begin position="154"/>
        <end position="176"/>
    </location>
</feature>
<protein>
    <submittedName>
        <fullName evidence="3">CPBP family intramembrane metalloprotease</fullName>
    </submittedName>
</protein>
<feature type="transmembrane region" description="Helical" evidence="1">
    <location>
        <begin position="35"/>
        <end position="58"/>
    </location>
</feature>
<comment type="caution">
    <text evidence="3">The sequence shown here is derived from an EMBL/GenBank/DDBJ whole genome shotgun (WGS) entry which is preliminary data.</text>
</comment>
<feature type="transmembrane region" description="Helical" evidence="1">
    <location>
        <begin position="214"/>
        <end position="234"/>
    </location>
</feature>
<feature type="transmembrane region" description="Helical" evidence="1">
    <location>
        <begin position="183"/>
        <end position="202"/>
    </location>
</feature>
<proteinExistence type="predicted"/>
<organism evidence="3 4">
    <name type="scientific">Pseudohalioglobus sediminis</name>
    <dbReference type="NCBI Taxonomy" id="2606449"/>
    <lineage>
        <taxon>Bacteria</taxon>
        <taxon>Pseudomonadati</taxon>
        <taxon>Pseudomonadota</taxon>
        <taxon>Gammaproteobacteria</taxon>
        <taxon>Cellvibrionales</taxon>
        <taxon>Halieaceae</taxon>
        <taxon>Pseudohalioglobus</taxon>
    </lineage>
</organism>
<keyword evidence="1" id="KW-1133">Transmembrane helix</keyword>
<sequence>MRRLIIGTCAIFLGLAVYSILMSSAANTIGLEGELPYYLLNKGLFAVLLLLLALALGHRDLVALNCQPRLSTLAIFWPMLLIALSITAGAEQPASDPRSLILLLLIAVAVGIGEEVLFRGYVLHWASFGGVRFQIVISGITFGAVHLLGLGSSIPAPVILAQVFFAAALGMIFASARIRDNSLCLPIVVHALFNFLAFRAAGGIHSTFEHPEQVIPGMLLAGTIALAWAIVLIYRAPGFRSTIADQQHGG</sequence>
<dbReference type="EMBL" id="VTUX01000009">
    <property type="protein sequence ID" value="KAA1188807.1"/>
    <property type="molecule type" value="Genomic_DNA"/>
</dbReference>
<gene>
    <name evidence="3" type="ORF">F0M18_16500</name>
</gene>
<dbReference type="GO" id="GO:0008237">
    <property type="term" value="F:metallopeptidase activity"/>
    <property type="evidence" value="ECO:0007669"/>
    <property type="project" value="UniProtKB-KW"/>
</dbReference>
<dbReference type="RefSeq" id="WP_149612570.1">
    <property type="nucleotide sequence ID" value="NZ_VTUX01000009.1"/>
</dbReference>
<accession>A0A5B0WQE6</accession>
<dbReference type="GO" id="GO:0080120">
    <property type="term" value="P:CAAX-box protein maturation"/>
    <property type="evidence" value="ECO:0007669"/>
    <property type="project" value="UniProtKB-ARBA"/>
</dbReference>
<dbReference type="GO" id="GO:0004175">
    <property type="term" value="F:endopeptidase activity"/>
    <property type="evidence" value="ECO:0007669"/>
    <property type="project" value="UniProtKB-ARBA"/>
</dbReference>
<name>A0A5B0WQE6_9GAMM</name>
<feature type="transmembrane region" description="Helical" evidence="1">
    <location>
        <begin position="100"/>
        <end position="118"/>
    </location>
</feature>
<dbReference type="InterPro" id="IPR003675">
    <property type="entry name" value="Rce1/LyrA-like_dom"/>
</dbReference>
<keyword evidence="4" id="KW-1185">Reference proteome</keyword>
<dbReference type="Proteomes" id="UP000323708">
    <property type="component" value="Unassembled WGS sequence"/>
</dbReference>
<feature type="transmembrane region" description="Helical" evidence="1">
    <location>
        <begin position="130"/>
        <end position="148"/>
    </location>
</feature>
<keyword evidence="3" id="KW-0482">Metalloprotease</keyword>
<evidence type="ECO:0000313" key="3">
    <source>
        <dbReference type="EMBL" id="KAA1188807.1"/>
    </source>
</evidence>
<feature type="domain" description="CAAX prenyl protease 2/Lysostaphin resistance protein A-like" evidence="2">
    <location>
        <begin position="99"/>
        <end position="196"/>
    </location>
</feature>
<keyword evidence="3" id="KW-0378">Hydrolase</keyword>
<evidence type="ECO:0000259" key="2">
    <source>
        <dbReference type="Pfam" id="PF02517"/>
    </source>
</evidence>
<reference evidence="3 4" key="1">
    <citation type="submission" date="2019-09" db="EMBL/GenBank/DDBJ databases">
        <authorList>
            <person name="Chen X.-Y."/>
        </authorList>
    </citation>
    <scope>NUCLEOTIDE SEQUENCE [LARGE SCALE GENOMIC DNA]</scope>
    <source>
        <strain evidence="3 4">NY5</strain>
    </source>
</reference>
<evidence type="ECO:0000313" key="4">
    <source>
        <dbReference type="Proteomes" id="UP000323708"/>
    </source>
</evidence>
<dbReference type="GO" id="GO:0006508">
    <property type="term" value="P:proteolysis"/>
    <property type="evidence" value="ECO:0007669"/>
    <property type="project" value="UniProtKB-KW"/>
</dbReference>
<feature type="transmembrane region" description="Helical" evidence="1">
    <location>
        <begin position="70"/>
        <end position="88"/>
    </location>
</feature>
<evidence type="ECO:0000256" key="1">
    <source>
        <dbReference type="SAM" id="Phobius"/>
    </source>
</evidence>
<keyword evidence="1" id="KW-0472">Membrane</keyword>
<dbReference type="Pfam" id="PF02517">
    <property type="entry name" value="Rce1-like"/>
    <property type="match status" value="1"/>
</dbReference>
<keyword evidence="3" id="KW-0645">Protease</keyword>
<dbReference type="PANTHER" id="PTHR36435">
    <property type="entry name" value="SLR1288 PROTEIN"/>
    <property type="match status" value="1"/>
</dbReference>
<dbReference type="AlphaFoldDB" id="A0A5B0WQE6"/>
<dbReference type="InterPro" id="IPR052710">
    <property type="entry name" value="CAAX_protease"/>
</dbReference>
<dbReference type="PANTHER" id="PTHR36435:SF1">
    <property type="entry name" value="CAAX AMINO TERMINAL PROTEASE FAMILY PROTEIN"/>
    <property type="match status" value="1"/>
</dbReference>